<dbReference type="GO" id="GO:0016787">
    <property type="term" value="F:hydrolase activity"/>
    <property type="evidence" value="ECO:0007669"/>
    <property type="project" value="UniProtKB-KW"/>
</dbReference>
<dbReference type="Proteomes" id="UP000563524">
    <property type="component" value="Unassembled WGS sequence"/>
</dbReference>
<accession>A0A840I3H9</accession>
<keyword evidence="5" id="KW-1185">Reference proteome</keyword>
<comment type="caution">
    <text evidence="4">The sequence shown here is derived from an EMBL/GenBank/DDBJ whole genome shotgun (WGS) entry which is preliminary data.</text>
</comment>
<feature type="signal peptide" evidence="2">
    <location>
        <begin position="1"/>
        <end position="24"/>
    </location>
</feature>
<dbReference type="AlphaFoldDB" id="A0A840I3H9"/>
<dbReference type="RefSeq" id="WP_183816943.1">
    <property type="nucleotide sequence ID" value="NZ_JACHOB010000002.1"/>
</dbReference>
<dbReference type="PANTHER" id="PTHR48081">
    <property type="entry name" value="AB HYDROLASE SUPERFAMILY PROTEIN C4A8.06C"/>
    <property type="match status" value="1"/>
</dbReference>
<gene>
    <name evidence="4" type="ORF">GGQ59_001278</name>
</gene>
<dbReference type="SUPFAM" id="SSF53474">
    <property type="entry name" value="alpha/beta-Hydrolases"/>
    <property type="match status" value="1"/>
</dbReference>
<dbReference type="EMBL" id="JACHOB010000002">
    <property type="protein sequence ID" value="MBB4658764.1"/>
    <property type="molecule type" value="Genomic_DNA"/>
</dbReference>
<feature type="domain" description="BD-FAE-like" evidence="3">
    <location>
        <begin position="48"/>
        <end position="233"/>
    </location>
</feature>
<dbReference type="Pfam" id="PF20434">
    <property type="entry name" value="BD-FAE"/>
    <property type="match status" value="1"/>
</dbReference>
<evidence type="ECO:0000259" key="3">
    <source>
        <dbReference type="Pfam" id="PF20434"/>
    </source>
</evidence>
<evidence type="ECO:0000256" key="2">
    <source>
        <dbReference type="SAM" id="SignalP"/>
    </source>
</evidence>
<proteinExistence type="predicted"/>
<name>A0A840I3H9_9PROT</name>
<evidence type="ECO:0000256" key="1">
    <source>
        <dbReference type="ARBA" id="ARBA00022801"/>
    </source>
</evidence>
<protein>
    <submittedName>
        <fullName evidence="4">Acetyl esterase/lipase</fullName>
    </submittedName>
</protein>
<dbReference type="InterPro" id="IPR049492">
    <property type="entry name" value="BD-FAE-like_dom"/>
</dbReference>
<evidence type="ECO:0000313" key="4">
    <source>
        <dbReference type="EMBL" id="MBB4658764.1"/>
    </source>
</evidence>
<dbReference type="InterPro" id="IPR050300">
    <property type="entry name" value="GDXG_lipolytic_enzyme"/>
</dbReference>
<dbReference type="Gene3D" id="3.40.50.1820">
    <property type="entry name" value="alpha/beta hydrolase"/>
    <property type="match status" value="1"/>
</dbReference>
<sequence>MARILFLLLLLPGCSGLTLLNAVAPNPDRTVSRVSDLSYGEGDRRAYDLYVPSAPGPHPILVFFHGGSWASGDKDGYVFAGRRFAAEGFLTAVPNYTLVPDGAYPVFMQDAAAALAAVLREAPTRGGDPARVFLVGHSAGAYIAVQLALATEFLEAEDIDPARIGAVAGLSGPYDFLPLDPGAAQAAFGRAPDLEATQPVARVGAKAPPMLLLTGTGDKTVRPRNSAVLAEALRAAGAEAALRTYDGASHTDTIIAVAFPRRLPVVRDVTEFFASKGSQL</sequence>
<feature type="chain" id="PRO_5032486193" evidence="2">
    <location>
        <begin position="25"/>
        <end position="280"/>
    </location>
</feature>
<keyword evidence="2" id="KW-0732">Signal</keyword>
<dbReference type="InterPro" id="IPR029058">
    <property type="entry name" value="AB_hydrolase_fold"/>
</dbReference>
<keyword evidence="1" id="KW-0378">Hydrolase</keyword>
<dbReference type="PANTHER" id="PTHR48081:SF9">
    <property type="entry name" value="CARBOXYLESTERASE"/>
    <property type="match status" value="1"/>
</dbReference>
<reference evidence="4 5" key="1">
    <citation type="submission" date="2020-08" db="EMBL/GenBank/DDBJ databases">
        <title>Genomic Encyclopedia of Type Strains, Phase IV (KMG-IV): sequencing the most valuable type-strain genomes for metagenomic binning, comparative biology and taxonomic classification.</title>
        <authorList>
            <person name="Goeker M."/>
        </authorList>
    </citation>
    <scope>NUCLEOTIDE SEQUENCE [LARGE SCALE GENOMIC DNA]</scope>
    <source>
        <strain evidence="4 5">DSM 102850</strain>
    </source>
</reference>
<evidence type="ECO:0000313" key="5">
    <source>
        <dbReference type="Proteomes" id="UP000563524"/>
    </source>
</evidence>
<organism evidence="4 5">
    <name type="scientific">Parvularcula dongshanensis</name>
    <dbReference type="NCBI Taxonomy" id="1173995"/>
    <lineage>
        <taxon>Bacteria</taxon>
        <taxon>Pseudomonadati</taxon>
        <taxon>Pseudomonadota</taxon>
        <taxon>Alphaproteobacteria</taxon>
        <taxon>Parvularculales</taxon>
        <taxon>Parvularculaceae</taxon>
        <taxon>Parvularcula</taxon>
    </lineage>
</organism>